<dbReference type="Gene3D" id="3.30.70.1710">
    <property type="match status" value="1"/>
</dbReference>
<evidence type="ECO:0000259" key="3">
    <source>
        <dbReference type="Pfam" id="PF00936"/>
    </source>
</evidence>
<name>A0A9D0ZV15_9FIRM</name>
<accession>A0A9D0ZV15</accession>
<reference evidence="4" key="2">
    <citation type="journal article" date="2021" name="PeerJ">
        <title>Extensive microbial diversity within the chicken gut microbiome revealed by metagenomics and culture.</title>
        <authorList>
            <person name="Gilroy R."/>
            <person name="Ravi A."/>
            <person name="Getino M."/>
            <person name="Pursley I."/>
            <person name="Horton D.L."/>
            <person name="Alikhan N.F."/>
            <person name="Baker D."/>
            <person name="Gharbi K."/>
            <person name="Hall N."/>
            <person name="Watson M."/>
            <person name="Adriaenssens E.M."/>
            <person name="Foster-Nyarko E."/>
            <person name="Jarju S."/>
            <person name="Secka A."/>
            <person name="Antonio M."/>
            <person name="Oren A."/>
            <person name="Chaudhuri R.R."/>
            <person name="La Ragione R."/>
            <person name="Hildebrand F."/>
            <person name="Pallen M.J."/>
        </authorList>
    </citation>
    <scope>NUCLEOTIDE SEQUENCE</scope>
    <source>
        <strain evidence="4">ChiSjej3B21-11622</strain>
    </source>
</reference>
<sequence length="102" mass="11133">MAAHDVKIRVMKTVSEGTKEIIRKRVKKESFGDLFQNNPALALVHGDVCEMIYASDVAQKASDIQVFELFGSCPQHMTCIGILGDSAAVETAVSKVEEALKH</sequence>
<feature type="domain" description="Bacterial microcompartment" evidence="3">
    <location>
        <begin position="48"/>
        <end position="100"/>
    </location>
</feature>
<evidence type="ECO:0000313" key="4">
    <source>
        <dbReference type="EMBL" id="HIQ96314.1"/>
    </source>
</evidence>
<dbReference type="AlphaFoldDB" id="A0A9D0ZV15"/>
<dbReference type="InterPro" id="IPR037233">
    <property type="entry name" value="CcmK-like_sf"/>
</dbReference>
<dbReference type="EMBL" id="DVFT01000103">
    <property type="protein sequence ID" value="HIQ96314.1"/>
    <property type="molecule type" value="Genomic_DNA"/>
</dbReference>
<organism evidence="4 5">
    <name type="scientific">Candidatus Limivivens merdigallinarum</name>
    <dbReference type="NCBI Taxonomy" id="2840859"/>
    <lineage>
        <taxon>Bacteria</taxon>
        <taxon>Bacillati</taxon>
        <taxon>Bacillota</taxon>
        <taxon>Clostridia</taxon>
        <taxon>Lachnospirales</taxon>
        <taxon>Lachnospiraceae</taxon>
        <taxon>Lachnospiraceae incertae sedis</taxon>
        <taxon>Candidatus Limivivens</taxon>
    </lineage>
</organism>
<evidence type="ECO:0000313" key="5">
    <source>
        <dbReference type="Proteomes" id="UP000886886"/>
    </source>
</evidence>
<dbReference type="Pfam" id="PF00936">
    <property type="entry name" value="BMC"/>
    <property type="match status" value="1"/>
</dbReference>
<comment type="caution">
    <text evidence="4">The sequence shown here is derived from an EMBL/GenBank/DDBJ whole genome shotgun (WGS) entry which is preliminary data.</text>
</comment>
<dbReference type="Proteomes" id="UP000886886">
    <property type="component" value="Unassembled WGS sequence"/>
</dbReference>
<gene>
    <name evidence="4" type="ORF">IAB26_07100</name>
</gene>
<proteinExistence type="predicted"/>
<reference evidence="4" key="1">
    <citation type="submission" date="2020-10" db="EMBL/GenBank/DDBJ databases">
        <authorList>
            <person name="Gilroy R."/>
        </authorList>
    </citation>
    <scope>NUCLEOTIDE SEQUENCE</scope>
    <source>
        <strain evidence="4">ChiSjej3B21-11622</strain>
    </source>
</reference>
<evidence type="ECO:0000256" key="1">
    <source>
        <dbReference type="ARBA" id="ARBA00024322"/>
    </source>
</evidence>
<dbReference type="GO" id="GO:0031469">
    <property type="term" value="C:bacterial microcompartment"/>
    <property type="evidence" value="ECO:0007669"/>
    <property type="project" value="UniProtKB-SubCell"/>
</dbReference>
<comment type="subcellular location">
    <subcellularLocation>
        <location evidence="1">Bacterial microcompartment</location>
    </subcellularLocation>
</comment>
<evidence type="ECO:0000256" key="2">
    <source>
        <dbReference type="ARBA" id="ARBA00024446"/>
    </source>
</evidence>
<dbReference type="InterPro" id="IPR000249">
    <property type="entry name" value="BMC_dom"/>
</dbReference>
<keyword evidence="2" id="KW-1283">Bacterial microcompartment</keyword>
<protein>
    <submittedName>
        <fullName evidence="4">BMC domain-containing protein</fullName>
    </submittedName>
</protein>
<dbReference type="SUPFAM" id="SSF143414">
    <property type="entry name" value="CcmK-like"/>
    <property type="match status" value="1"/>
</dbReference>